<evidence type="ECO:0000313" key="3">
    <source>
        <dbReference type="Proteomes" id="UP001165653"/>
    </source>
</evidence>
<keyword evidence="3" id="KW-1185">Reference proteome</keyword>
<evidence type="ECO:0008006" key="4">
    <source>
        <dbReference type="Google" id="ProtNLM"/>
    </source>
</evidence>
<evidence type="ECO:0000313" key="2">
    <source>
        <dbReference type="EMBL" id="MCW1916700.1"/>
    </source>
</evidence>
<keyword evidence="1" id="KW-0472">Membrane</keyword>
<feature type="transmembrane region" description="Helical" evidence="1">
    <location>
        <begin position="46"/>
        <end position="70"/>
    </location>
</feature>
<evidence type="ECO:0000256" key="1">
    <source>
        <dbReference type="SAM" id="Phobius"/>
    </source>
</evidence>
<dbReference type="EMBL" id="JAPDDR010000017">
    <property type="protein sequence ID" value="MCW1916700.1"/>
    <property type="molecule type" value="Genomic_DNA"/>
</dbReference>
<name>A0ABT3GBU0_9BACT</name>
<accession>A0ABT3GBU0</accession>
<organism evidence="2 3">
    <name type="scientific">Luteolibacter rhizosphaerae</name>
    <dbReference type="NCBI Taxonomy" id="2989719"/>
    <lineage>
        <taxon>Bacteria</taxon>
        <taxon>Pseudomonadati</taxon>
        <taxon>Verrucomicrobiota</taxon>
        <taxon>Verrucomicrobiia</taxon>
        <taxon>Verrucomicrobiales</taxon>
        <taxon>Verrucomicrobiaceae</taxon>
        <taxon>Luteolibacter</taxon>
    </lineage>
</organism>
<comment type="caution">
    <text evidence="2">The sequence shown here is derived from an EMBL/GenBank/DDBJ whole genome shotgun (WGS) entry which is preliminary data.</text>
</comment>
<gene>
    <name evidence="2" type="ORF">OJ996_24145</name>
</gene>
<keyword evidence="1" id="KW-1133">Transmembrane helix</keyword>
<dbReference type="Proteomes" id="UP001165653">
    <property type="component" value="Unassembled WGS sequence"/>
</dbReference>
<protein>
    <recommendedName>
        <fullName evidence="4">Tetratricopeptide repeat protein</fullName>
    </recommendedName>
</protein>
<keyword evidence="1" id="KW-0812">Transmembrane</keyword>
<sequence length="177" mass="19142">MSAHDERRRQVITAVAILGGVAGLYCAFAFGAHLPGVAGEFFARVLGFATTPFILEGSLFILGFVIVLTLNQWQQIREGDELVYLEQVTEGATGLPDQARWAVYPEKPLDPAQVSRTDLLEGALAIGDHPQALTLLENMSDAERGEPAVLRMRISLAEATGKTELARELRAKLDPAG</sequence>
<dbReference type="RefSeq" id="WP_264516286.1">
    <property type="nucleotide sequence ID" value="NZ_JAPDDR010000017.1"/>
</dbReference>
<feature type="transmembrane region" description="Helical" evidence="1">
    <location>
        <begin position="12"/>
        <end position="34"/>
    </location>
</feature>
<proteinExistence type="predicted"/>
<reference evidence="2" key="1">
    <citation type="submission" date="2022-10" db="EMBL/GenBank/DDBJ databases">
        <title>Luteolibacter sp. GHJ8, whole genome shotgun sequencing project.</title>
        <authorList>
            <person name="Zhao G."/>
            <person name="Shen L."/>
        </authorList>
    </citation>
    <scope>NUCLEOTIDE SEQUENCE</scope>
    <source>
        <strain evidence="2">GHJ8</strain>
    </source>
</reference>